<accession>A0ABV2U143</accession>
<protein>
    <submittedName>
        <fullName evidence="1">Uncharacterized protein</fullName>
    </submittedName>
</protein>
<organism evidence="1 2">
    <name type="scientific">Streptomyces sp. 900116325</name>
    <dbReference type="NCBI Taxonomy" id="3154295"/>
    <lineage>
        <taxon>Bacteria</taxon>
        <taxon>Bacillati</taxon>
        <taxon>Actinomycetota</taxon>
        <taxon>Actinomycetes</taxon>
        <taxon>Kitasatosporales</taxon>
        <taxon>Streptomycetaceae</taxon>
        <taxon>Streptomyces</taxon>
    </lineage>
</organism>
<sequence length="127" mass="13802">MTGNEPHAAPRHAVAGTGIDVDAIARAVDHALTKRPTRPRRDVIDTGTDELIGHLRTLMAVEDYGYDQEGRGGVRALFRVAYRNLDLAVRPDGATSDAVAFTYWRMIASLTAAFRDLYVALPGEPAP</sequence>
<dbReference type="EMBL" id="JBEXIP010000001">
    <property type="protein sequence ID" value="MET8431558.1"/>
    <property type="molecule type" value="Genomic_DNA"/>
</dbReference>
<gene>
    <name evidence="1" type="ORF">ABZV61_01920</name>
</gene>
<comment type="caution">
    <text evidence="1">The sequence shown here is derived from an EMBL/GenBank/DDBJ whole genome shotgun (WGS) entry which is preliminary data.</text>
</comment>
<reference evidence="1 2" key="1">
    <citation type="submission" date="2024-06" db="EMBL/GenBank/DDBJ databases">
        <title>The Natural Products Discovery Center: Release of the First 8490 Sequenced Strains for Exploring Actinobacteria Biosynthetic Diversity.</title>
        <authorList>
            <person name="Kalkreuter E."/>
            <person name="Kautsar S.A."/>
            <person name="Yang D."/>
            <person name="Bader C.D."/>
            <person name="Teijaro C.N."/>
            <person name="Fluegel L."/>
            <person name="Davis C.M."/>
            <person name="Simpson J.R."/>
            <person name="Lauterbach L."/>
            <person name="Steele A.D."/>
            <person name="Gui C."/>
            <person name="Meng S."/>
            <person name="Li G."/>
            <person name="Viehrig K."/>
            <person name="Ye F."/>
            <person name="Su P."/>
            <person name="Kiefer A.F."/>
            <person name="Nichols A."/>
            <person name="Cepeda A.J."/>
            <person name="Yan W."/>
            <person name="Fan B."/>
            <person name="Jiang Y."/>
            <person name="Adhikari A."/>
            <person name="Zheng C.-J."/>
            <person name="Schuster L."/>
            <person name="Cowan T.M."/>
            <person name="Smanski M.J."/>
            <person name="Chevrette M.G."/>
            <person name="De Carvalho L.P.S."/>
            <person name="Shen B."/>
        </authorList>
    </citation>
    <scope>NUCLEOTIDE SEQUENCE [LARGE SCALE GENOMIC DNA]</scope>
    <source>
        <strain evidence="1 2">NPDC005137</strain>
    </source>
</reference>
<keyword evidence="2" id="KW-1185">Reference proteome</keyword>
<proteinExistence type="predicted"/>
<dbReference type="RefSeq" id="WP_356498444.1">
    <property type="nucleotide sequence ID" value="NZ_JBEXEF010000030.1"/>
</dbReference>
<evidence type="ECO:0000313" key="2">
    <source>
        <dbReference type="Proteomes" id="UP001550044"/>
    </source>
</evidence>
<evidence type="ECO:0000313" key="1">
    <source>
        <dbReference type="EMBL" id="MET8431558.1"/>
    </source>
</evidence>
<name>A0ABV2U143_9ACTN</name>
<dbReference type="Proteomes" id="UP001550044">
    <property type="component" value="Unassembled WGS sequence"/>
</dbReference>